<evidence type="ECO:0000313" key="2">
    <source>
        <dbReference type="Proteomes" id="UP000202440"/>
    </source>
</evidence>
<dbReference type="OrthoDB" id="9811176at2"/>
<keyword evidence="2" id="KW-1185">Reference proteome</keyword>
<dbReference type="GO" id="GO:0009432">
    <property type="term" value="P:SOS response"/>
    <property type="evidence" value="ECO:0007669"/>
    <property type="project" value="InterPro"/>
</dbReference>
<dbReference type="AlphaFoldDB" id="A0A222FKI9"/>
<protein>
    <recommendedName>
        <fullName evidence="3">SOS cell division inhibitor SulA</fullName>
    </recommendedName>
</protein>
<proteinExistence type="predicted"/>
<accession>A0A222FKI9</accession>
<dbReference type="KEGG" id="bsan:CHH28_12960"/>
<sequence length="206" mass="23105">MKTLQHMLQQGQVWQADQVASNPTLTTGFAALDQILPGGGWNLGAVHELYSSQQGQGELSLVLPALARLSQRARWIVWVGPPFLPCAAALAQAGIHYERVLLVHPRDYQQAMWSMEEALRSPHCCAVLGWPSEWHKDHIRRLQISAQEHDSLCWLWPQTPFDASGSPAAIRLGIRRTHINAVDVECYKRRGAWPLPPVNIQLPPIH</sequence>
<dbReference type="InterPro" id="IPR047610">
    <property type="entry name" value="ImuA_translesion"/>
</dbReference>
<reference evidence="1 2" key="1">
    <citation type="submission" date="2017-07" db="EMBL/GenBank/DDBJ databases">
        <title>Annotated genome sequence of Bacterioplanes sanyensis isolated from Red Sea.</title>
        <authorList>
            <person name="Rehman Z.U."/>
        </authorList>
    </citation>
    <scope>NUCLEOTIDE SEQUENCE [LARGE SCALE GENOMIC DNA]</scope>
    <source>
        <strain evidence="1 2">NV9</strain>
    </source>
</reference>
<dbReference type="InterPro" id="IPR017166">
    <property type="entry name" value="UCP037290"/>
</dbReference>
<dbReference type="RefSeq" id="WP_094060706.1">
    <property type="nucleotide sequence ID" value="NZ_CP022530.1"/>
</dbReference>
<dbReference type="SUPFAM" id="SSF52540">
    <property type="entry name" value="P-loop containing nucleoside triphosphate hydrolases"/>
    <property type="match status" value="1"/>
</dbReference>
<evidence type="ECO:0008006" key="3">
    <source>
        <dbReference type="Google" id="ProtNLM"/>
    </source>
</evidence>
<dbReference type="Pfam" id="PF03846">
    <property type="entry name" value="SulA"/>
    <property type="match status" value="1"/>
</dbReference>
<dbReference type="EMBL" id="CP022530">
    <property type="protein sequence ID" value="ASP39528.1"/>
    <property type="molecule type" value="Genomic_DNA"/>
</dbReference>
<dbReference type="InterPro" id="IPR004596">
    <property type="entry name" value="Cell_div_suppressor_SulA"/>
</dbReference>
<organism evidence="1 2">
    <name type="scientific">Bacterioplanes sanyensis</name>
    <dbReference type="NCBI Taxonomy" id="1249553"/>
    <lineage>
        <taxon>Bacteria</taxon>
        <taxon>Pseudomonadati</taxon>
        <taxon>Pseudomonadota</taxon>
        <taxon>Gammaproteobacteria</taxon>
        <taxon>Oceanospirillales</taxon>
        <taxon>Oceanospirillaceae</taxon>
        <taxon>Bacterioplanes</taxon>
    </lineage>
</organism>
<gene>
    <name evidence="1" type="ORF">CHH28_12960</name>
</gene>
<evidence type="ECO:0000313" key="1">
    <source>
        <dbReference type="EMBL" id="ASP39528.1"/>
    </source>
</evidence>
<dbReference type="PIRSF" id="PIRSF037290">
    <property type="entry name" value="UCP037290"/>
    <property type="match status" value="1"/>
</dbReference>
<dbReference type="GO" id="GO:0051782">
    <property type="term" value="P:negative regulation of cell division"/>
    <property type="evidence" value="ECO:0007669"/>
    <property type="project" value="InterPro"/>
</dbReference>
<dbReference type="Gene3D" id="3.40.50.300">
    <property type="entry name" value="P-loop containing nucleotide triphosphate hydrolases"/>
    <property type="match status" value="1"/>
</dbReference>
<dbReference type="NCBIfam" id="NF033429">
    <property type="entry name" value="ImuA_translesion"/>
    <property type="match status" value="1"/>
</dbReference>
<name>A0A222FKI9_9GAMM</name>
<dbReference type="InterPro" id="IPR027417">
    <property type="entry name" value="P-loop_NTPase"/>
</dbReference>
<dbReference type="Proteomes" id="UP000202440">
    <property type="component" value="Chromosome"/>
</dbReference>